<feature type="transmembrane region" description="Helical" evidence="6">
    <location>
        <begin position="7"/>
        <end position="25"/>
    </location>
</feature>
<dbReference type="GO" id="GO:0055085">
    <property type="term" value="P:transmembrane transport"/>
    <property type="evidence" value="ECO:0007669"/>
    <property type="project" value="TreeGrafter"/>
</dbReference>
<dbReference type="Pfam" id="PF01594">
    <property type="entry name" value="AI-2E_transport"/>
    <property type="match status" value="1"/>
</dbReference>
<feature type="transmembrane region" description="Helical" evidence="6">
    <location>
        <begin position="193"/>
        <end position="220"/>
    </location>
</feature>
<evidence type="ECO:0000256" key="1">
    <source>
        <dbReference type="ARBA" id="ARBA00004141"/>
    </source>
</evidence>
<keyword evidence="4 6" id="KW-1133">Transmembrane helix</keyword>
<evidence type="ECO:0000256" key="6">
    <source>
        <dbReference type="SAM" id="Phobius"/>
    </source>
</evidence>
<evidence type="ECO:0000256" key="2">
    <source>
        <dbReference type="ARBA" id="ARBA00009773"/>
    </source>
</evidence>
<dbReference type="Proteomes" id="UP000177006">
    <property type="component" value="Unassembled WGS sequence"/>
</dbReference>
<keyword evidence="3 6" id="KW-0812">Transmembrane</keyword>
<dbReference type="PANTHER" id="PTHR21716">
    <property type="entry name" value="TRANSMEMBRANE PROTEIN"/>
    <property type="match status" value="1"/>
</dbReference>
<evidence type="ECO:0000256" key="4">
    <source>
        <dbReference type="ARBA" id="ARBA00022989"/>
    </source>
</evidence>
<organism evidence="7 8">
    <name type="scientific">Candidatus Beckwithbacteria bacterium RBG_13_42_9</name>
    <dbReference type="NCBI Taxonomy" id="1797457"/>
    <lineage>
        <taxon>Bacteria</taxon>
        <taxon>Candidatus Beckwithiibacteriota</taxon>
    </lineage>
</organism>
<sequence>MEKVEISHRTIIFAILFLIGLWFIYKVIAVIVLFFVAFVLMTALNPLVDRMQRWRLPRPLGIFIAYILVIGIVSFVIGSVIPPLIEQSSVLAKDLALPLPDMSLFQLDVNTINNQLEALSRNFVGALHIVLGAASNILAIFTIGVMTFYLLMERANLKNYLKLVFIDHDSEERAEQLIDNIEKKLGGWVRGQIALMFIVGIMCYLGLRILGVSFALPLAMVAGLLEFIPNIGPTLSAVPAILVGLSISPALALGVLFLYIAVQQLENNIIVPQVMRHAAGIHPLVTIIALMVGFTLGGVGGAVLAVPMYLVIEVVIKDIYNHRKS</sequence>
<comment type="subcellular location">
    <subcellularLocation>
        <location evidence="1">Membrane</location>
        <topology evidence="1">Multi-pass membrane protein</topology>
    </subcellularLocation>
</comment>
<feature type="transmembrane region" description="Helical" evidence="6">
    <location>
        <begin position="126"/>
        <end position="152"/>
    </location>
</feature>
<keyword evidence="5 6" id="KW-0472">Membrane</keyword>
<feature type="transmembrane region" description="Helical" evidence="6">
    <location>
        <begin position="274"/>
        <end position="296"/>
    </location>
</feature>
<name>A0A1F5E536_9BACT</name>
<reference evidence="7 8" key="1">
    <citation type="journal article" date="2016" name="Nat. Commun.">
        <title>Thousands of microbial genomes shed light on interconnected biogeochemical processes in an aquifer system.</title>
        <authorList>
            <person name="Anantharaman K."/>
            <person name="Brown C.T."/>
            <person name="Hug L.A."/>
            <person name="Sharon I."/>
            <person name="Castelle C.J."/>
            <person name="Probst A.J."/>
            <person name="Thomas B.C."/>
            <person name="Singh A."/>
            <person name="Wilkins M.J."/>
            <person name="Karaoz U."/>
            <person name="Brodie E.L."/>
            <person name="Williams K.H."/>
            <person name="Hubbard S.S."/>
            <person name="Banfield J.F."/>
        </authorList>
    </citation>
    <scope>NUCLEOTIDE SEQUENCE [LARGE SCALE GENOMIC DNA]</scope>
</reference>
<comment type="similarity">
    <text evidence="2">Belongs to the autoinducer-2 exporter (AI-2E) (TC 2.A.86) family.</text>
</comment>
<accession>A0A1F5E536</accession>
<feature type="transmembrane region" description="Helical" evidence="6">
    <location>
        <begin position="60"/>
        <end position="85"/>
    </location>
</feature>
<evidence type="ECO:0000256" key="5">
    <source>
        <dbReference type="ARBA" id="ARBA00023136"/>
    </source>
</evidence>
<evidence type="ECO:0000313" key="7">
    <source>
        <dbReference type="EMBL" id="OGD62485.1"/>
    </source>
</evidence>
<dbReference type="EMBL" id="MEZK01000021">
    <property type="protein sequence ID" value="OGD62485.1"/>
    <property type="molecule type" value="Genomic_DNA"/>
</dbReference>
<dbReference type="AlphaFoldDB" id="A0A1F5E536"/>
<feature type="transmembrane region" description="Helical" evidence="6">
    <location>
        <begin position="240"/>
        <end position="262"/>
    </location>
</feature>
<gene>
    <name evidence="7" type="ORF">A2160_00180</name>
</gene>
<protein>
    <recommendedName>
        <fullName evidence="9">AI-2E family transporter</fullName>
    </recommendedName>
</protein>
<comment type="caution">
    <text evidence="7">The sequence shown here is derived from an EMBL/GenBank/DDBJ whole genome shotgun (WGS) entry which is preliminary data.</text>
</comment>
<dbReference type="STRING" id="1797457.A2160_00180"/>
<evidence type="ECO:0000313" key="8">
    <source>
        <dbReference type="Proteomes" id="UP000177006"/>
    </source>
</evidence>
<dbReference type="GO" id="GO:0016020">
    <property type="term" value="C:membrane"/>
    <property type="evidence" value="ECO:0007669"/>
    <property type="project" value="UniProtKB-SubCell"/>
</dbReference>
<proteinExistence type="inferred from homology"/>
<dbReference type="InterPro" id="IPR002549">
    <property type="entry name" value="AI-2E-like"/>
</dbReference>
<evidence type="ECO:0008006" key="9">
    <source>
        <dbReference type="Google" id="ProtNLM"/>
    </source>
</evidence>
<evidence type="ECO:0000256" key="3">
    <source>
        <dbReference type="ARBA" id="ARBA00022692"/>
    </source>
</evidence>
<dbReference type="PANTHER" id="PTHR21716:SF62">
    <property type="entry name" value="TRANSPORT PROTEIN YDBI-RELATED"/>
    <property type="match status" value="1"/>
</dbReference>